<name>A0A2M8GNA3_9BACT</name>
<organism evidence="9 10">
    <name type="scientific">Candidatus Roizmanbacteria bacterium CG_4_8_14_3_um_filter_36_10</name>
    <dbReference type="NCBI Taxonomy" id="1974834"/>
    <lineage>
        <taxon>Bacteria</taxon>
        <taxon>Candidatus Roizmaniibacteriota</taxon>
    </lineage>
</organism>
<gene>
    <name evidence="9" type="ORF">CO007_01490</name>
</gene>
<dbReference type="PANTHER" id="PTHR33516:SF2">
    <property type="entry name" value="LEXA REPRESSOR-RELATED"/>
    <property type="match status" value="1"/>
</dbReference>
<proteinExistence type="inferred from homology"/>
<dbReference type="InterPro" id="IPR006197">
    <property type="entry name" value="Peptidase_S24_LexA"/>
</dbReference>
<dbReference type="Pfam" id="PF00717">
    <property type="entry name" value="Peptidase_S24"/>
    <property type="match status" value="1"/>
</dbReference>
<accession>A0A2M8GNA3</accession>
<dbReference type="InterPro" id="IPR036388">
    <property type="entry name" value="WH-like_DNA-bd_sf"/>
</dbReference>
<dbReference type="GO" id="GO:0006281">
    <property type="term" value="P:DNA repair"/>
    <property type="evidence" value="ECO:0007669"/>
    <property type="project" value="UniProtKB-KW"/>
</dbReference>
<evidence type="ECO:0000313" key="10">
    <source>
        <dbReference type="Proteomes" id="UP000229370"/>
    </source>
</evidence>
<evidence type="ECO:0000259" key="8">
    <source>
        <dbReference type="Pfam" id="PF00717"/>
    </source>
</evidence>
<keyword evidence="4 7" id="KW-0068">Autocatalytic cleavage</keyword>
<dbReference type="GO" id="GO:0006355">
    <property type="term" value="P:regulation of DNA-templated transcription"/>
    <property type="evidence" value="ECO:0007669"/>
    <property type="project" value="InterPro"/>
</dbReference>
<dbReference type="GO" id="GO:0003677">
    <property type="term" value="F:DNA binding"/>
    <property type="evidence" value="ECO:0007669"/>
    <property type="project" value="InterPro"/>
</dbReference>
<dbReference type="Proteomes" id="UP000229370">
    <property type="component" value="Unassembled WGS sequence"/>
</dbReference>
<feature type="domain" description="Peptidase S24/S26A/S26B/S26C" evidence="8">
    <location>
        <begin position="67"/>
        <end position="180"/>
    </location>
</feature>
<keyword evidence="2" id="KW-0227">DNA damage</keyword>
<evidence type="ECO:0000256" key="5">
    <source>
        <dbReference type="ARBA" id="ARBA00023204"/>
    </source>
</evidence>
<dbReference type="SUPFAM" id="SSF51306">
    <property type="entry name" value="LexA/Signal peptidase"/>
    <property type="match status" value="1"/>
</dbReference>
<evidence type="ECO:0000256" key="4">
    <source>
        <dbReference type="ARBA" id="ARBA00022813"/>
    </source>
</evidence>
<dbReference type="CDD" id="cd06529">
    <property type="entry name" value="S24_LexA-like"/>
    <property type="match status" value="1"/>
</dbReference>
<dbReference type="Gene3D" id="1.10.10.10">
    <property type="entry name" value="Winged helix-like DNA-binding domain superfamily/Winged helix DNA-binding domain"/>
    <property type="match status" value="1"/>
</dbReference>
<dbReference type="InterPro" id="IPR036286">
    <property type="entry name" value="LexA/Signal_pep-like_sf"/>
</dbReference>
<dbReference type="EMBL" id="PFQK01000031">
    <property type="protein sequence ID" value="PJC82050.1"/>
    <property type="molecule type" value="Genomic_DNA"/>
</dbReference>
<reference evidence="10" key="1">
    <citation type="submission" date="2017-09" db="EMBL/GenBank/DDBJ databases">
        <title>Depth-based differentiation of microbial function through sediment-hosted aquifers and enrichment of novel symbionts in the deep terrestrial subsurface.</title>
        <authorList>
            <person name="Probst A.J."/>
            <person name="Ladd B."/>
            <person name="Jarett J.K."/>
            <person name="Geller-Mcgrath D.E."/>
            <person name="Sieber C.M.K."/>
            <person name="Emerson J.B."/>
            <person name="Anantharaman K."/>
            <person name="Thomas B.C."/>
            <person name="Malmstrom R."/>
            <person name="Stieglmeier M."/>
            <person name="Klingl A."/>
            <person name="Woyke T."/>
            <person name="Ryan C.M."/>
            <person name="Banfield J.F."/>
        </authorList>
    </citation>
    <scope>NUCLEOTIDE SEQUENCE [LARGE SCALE GENOMIC DNA]</scope>
</reference>
<dbReference type="AlphaFoldDB" id="A0A2M8GNA3"/>
<dbReference type="InterPro" id="IPR050077">
    <property type="entry name" value="LexA_repressor"/>
</dbReference>
<evidence type="ECO:0000256" key="7">
    <source>
        <dbReference type="RuleBase" id="RU003991"/>
    </source>
</evidence>
<comment type="similarity">
    <text evidence="1 7">Belongs to the peptidase S24 family.</text>
</comment>
<dbReference type="Gene3D" id="2.10.109.10">
    <property type="entry name" value="Umud Fragment, subunit A"/>
    <property type="match status" value="1"/>
</dbReference>
<dbReference type="GO" id="GO:0009432">
    <property type="term" value="P:SOS response"/>
    <property type="evidence" value="ECO:0007669"/>
    <property type="project" value="UniProtKB-KW"/>
</dbReference>
<evidence type="ECO:0000256" key="6">
    <source>
        <dbReference type="ARBA" id="ARBA00023236"/>
    </source>
</evidence>
<dbReference type="InterPro" id="IPR015927">
    <property type="entry name" value="Peptidase_S24_S26A/B/C"/>
</dbReference>
<dbReference type="PRINTS" id="PR00726">
    <property type="entry name" value="LEXASERPTASE"/>
</dbReference>
<evidence type="ECO:0000313" key="9">
    <source>
        <dbReference type="EMBL" id="PJC82050.1"/>
    </source>
</evidence>
<evidence type="ECO:0000256" key="3">
    <source>
        <dbReference type="ARBA" id="ARBA00022801"/>
    </source>
</evidence>
<keyword evidence="5" id="KW-0234">DNA repair</keyword>
<dbReference type="GO" id="GO:0016787">
    <property type="term" value="F:hydrolase activity"/>
    <property type="evidence" value="ECO:0007669"/>
    <property type="project" value="UniProtKB-KW"/>
</dbReference>
<dbReference type="PANTHER" id="PTHR33516">
    <property type="entry name" value="LEXA REPRESSOR"/>
    <property type="match status" value="1"/>
</dbReference>
<evidence type="ECO:0000256" key="2">
    <source>
        <dbReference type="ARBA" id="ARBA00022763"/>
    </source>
</evidence>
<dbReference type="InterPro" id="IPR039418">
    <property type="entry name" value="LexA-like"/>
</dbReference>
<keyword evidence="6" id="KW-0742">SOS response</keyword>
<sequence>MISEKISQIKKFYYKHKRLPSYAEMLKIFGLSSKKSIYDIVYKLIDVGLLKKEGKKLAPTTKFFSLPVLGLVKAGFPILADETRDYLSLDDYLIEDPQSSFLLRVSGDSLVEVGIFEGDYVVINKTKTAYPGDIVLAEIDGEWTLKILRKDQQGSPYLQPANPRYPPLYPKLKLDIFGIVKAVIRKLRN</sequence>
<keyword evidence="3 7" id="KW-0378">Hydrolase</keyword>
<evidence type="ECO:0000256" key="1">
    <source>
        <dbReference type="ARBA" id="ARBA00007484"/>
    </source>
</evidence>
<comment type="caution">
    <text evidence="9">The sequence shown here is derived from an EMBL/GenBank/DDBJ whole genome shotgun (WGS) entry which is preliminary data.</text>
</comment>
<protein>
    <submittedName>
        <fullName evidence="9">LexA family transcriptional regulator</fullName>
    </submittedName>
</protein>